<evidence type="ECO:0000256" key="1">
    <source>
        <dbReference type="SAM" id="SignalP"/>
    </source>
</evidence>
<proteinExistence type="predicted"/>
<organism evidence="2 3">
    <name type="scientific">Nocardia amikacinitolerans</name>
    <dbReference type="NCBI Taxonomy" id="756689"/>
    <lineage>
        <taxon>Bacteria</taxon>
        <taxon>Bacillati</taxon>
        <taxon>Actinomycetota</taxon>
        <taxon>Actinomycetes</taxon>
        <taxon>Mycobacteriales</taxon>
        <taxon>Nocardiaceae</taxon>
        <taxon>Nocardia</taxon>
    </lineage>
</organism>
<evidence type="ECO:0008006" key="4">
    <source>
        <dbReference type="Google" id="ProtNLM"/>
    </source>
</evidence>
<protein>
    <recommendedName>
        <fullName evidence="4">SH3 domain-containing protein</fullName>
    </recommendedName>
</protein>
<keyword evidence="1" id="KW-0732">Signal</keyword>
<gene>
    <name evidence="2" type="ORF">SAMN04244553_2884</name>
</gene>
<name>A0A285L8L0_9NOCA</name>
<dbReference type="RefSeq" id="WP_097245237.1">
    <property type="nucleotide sequence ID" value="NZ_JAMTCU010000006.1"/>
</dbReference>
<sequence length="110" mass="11552">MKKALTLATLVIGATLSVAGGAHAEPDADPTKFADFTATFVPATDPAAVNAAKEGKNVIMSPYGVSRTIACRGNGTTVPLYDCMQEDDLGWITLRKTEVPAIGPTWVYLP</sequence>
<dbReference type="EMBL" id="OBEG01000002">
    <property type="protein sequence ID" value="SNY81295.1"/>
    <property type="molecule type" value="Genomic_DNA"/>
</dbReference>
<dbReference type="Proteomes" id="UP000219565">
    <property type="component" value="Unassembled WGS sequence"/>
</dbReference>
<feature type="chain" id="PRO_5013284254" description="SH3 domain-containing protein" evidence="1">
    <location>
        <begin position="25"/>
        <end position="110"/>
    </location>
</feature>
<evidence type="ECO:0000313" key="2">
    <source>
        <dbReference type="EMBL" id="SNY81295.1"/>
    </source>
</evidence>
<accession>A0A285L8L0</accession>
<reference evidence="2 3" key="1">
    <citation type="submission" date="2017-09" db="EMBL/GenBank/DDBJ databases">
        <authorList>
            <person name="Ehlers B."/>
            <person name="Leendertz F.H."/>
        </authorList>
    </citation>
    <scope>NUCLEOTIDE SEQUENCE [LARGE SCALE GENOMIC DNA]</scope>
    <source>
        <strain evidence="2 3">DSM 45537</strain>
    </source>
</reference>
<keyword evidence="3" id="KW-1185">Reference proteome</keyword>
<evidence type="ECO:0000313" key="3">
    <source>
        <dbReference type="Proteomes" id="UP000219565"/>
    </source>
</evidence>
<dbReference type="OrthoDB" id="4553701at2"/>
<dbReference type="AlphaFoldDB" id="A0A285L8L0"/>
<feature type="signal peptide" evidence="1">
    <location>
        <begin position="1"/>
        <end position="24"/>
    </location>
</feature>